<dbReference type="RefSeq" id="WP_342824691.1">
    <property type="nucleotide sequence ID" value="NZ_CP046146.1"/>
</dbReference>
<evidence type="ECO:0000256" key="2">
    <source>
        <dbReference type="ARBA" id="ARBA00022803"/>
    </source>
</evidence>
<keyword evidence="1" id="KW-0677">Repeat</keyword>
<name>A0AAJ5ZHP1_9CHLR</name>
<accession>A0AAJ5ZHP1</accession>
<reference evidence="6 7" key="1">
    <citation type="submission" date="2019-11" db="EMBL/GenBank/DDBJ databases">
        <authorList>
            <person name="Cho J.-C."/>
        </authorList>
    </citation>
    <scope>NUCLEOTIDE SEQUENCE [LARGE SCALE GENOMIC DNA]</scope>
    <source>
        <strain evidence="5 6">JH1073</strain>
        <strain evidence="4 7">JH702</strain>
    </source>
</reference>
<evidence type="ECO:0000313" key="5">
    <source>
        <dbReference type="EMBL" id="WFG38298.1"/>
    </source>
</evidence>
<keyword evidence="6" id="KW-1185">Reference proteome</keyword>
<keyword evidence="2 3" id="KW-0802">TPR repeat</keyword>
<reference evidence="6" key="3">
    <citation type="submission" date="2023-06" db="EMBL/GenBank/DDBJ databases">
        <title>Pangenomics reveal diversification of enzyme families and niche specialization in globally abundant SAR202 bacteria.</title>
        <authorList>
            <person name="Saw J.H.W."/>
        </authorList>
    </citation>
    <scope>NUCLEOTIDE SEQUENCE [LARGE SCALE GENOMIC DNA]</scope>
    <source>
        <strain evidence="6">JH1073</strain>
    </source>
</reference>
<organism evidence="5 6">
    <name type="scientific">Candidatus Lucifugimonas marina</name>
    <dbReference type="NCBI Taxonomy" id="3038979"/>
    <lineage>
        <taxon>Bacteria</taxon>
        <taxon>Bacillati</taxon>
        <taxon>Chloroflexota</taxon>
        <taxon>Dehalococcoidia</taxon>
        <taxon>SAR202 cluster</taxon>
        <taxon>Candidatus Lucifugimonadales</taxon>
        <taxon>Candidatus Lucifugimonadaceae</taxon>
        <taxon>Candidatus Lucifugimonas</taxon>
    </lineage>
</organism>
<dbReference type="Gene3D" id="1.25.40.10">
    <property type="entry name" value="Tetratricopeptide repeat domain"/>
    <property type="match status" value="1"/>
</dbReference>
<evidence type="ECO:0000313" key="6">
    <source>
        <dbReference type="Proteomes" id="UP001219901"/>
    </source>
</evidence>
<evidence type="ECO:0000313" key="4">
    <source>
        <dbReference type="EMBL" id="MDG0866878.1"/>
    </source>
</evidence>
<evidence type="ECO:0000313" key="7">
    <source>
        <dbReference type="Proteomes" id="UP001321249"/>
    </source>
</evidence>
<proteinExistence type="predicted"/>
<dbReference type="Proteomes" id="UP001219901">
    <property type="component" value="Chromosome"/>
</dbReference>
<dbReference type="EMBL" id="WMBE01000002">
    <property type="protein sequence ID" value="MDG0866878.1"/>
    <property type="molecule type" value="Genomic_DNA"/>
</dbReference>
<dbReference type="InterPro" id="IPR019734">
    <property type="entry name" value="TPR_rpt"/>
</dbReference>
<dbReference type="InterPro" id="IPR013105">
    <property type="entry name" value="TPR_2"/>
</dbReference>
<protein>
    <submittedName>
        <fullName evidence="5">Tetratricopeptide repeat protein</fullName>
    </submittedName>
</protein>
<dbReference type="AlphaFoldDB" id="A0AAJ5ZHP1"/>
<feature type="repeat" description="TPR" evidence="3">
    <location>
        <begin position="48"/>
        <end position="81"/>
    </location>
</feature>
<dbReference type="Proteomes" id="UP001321249">
    <property type="component" value="Unassembled WGS sequence"/>
</dbReference>
<dbReference type="SMART" id="SM00028">
    <property type="entry name" value="TPR"/>
    <property type="match status" value="1"/>
</dbReference>
<evidence type="ECO:0000256" key="3">
    <source>
        <dbReference type="PROSITE-ProRule" id="PRU00339"/>
    </source>
</evidence>
<dbReference type="Pfam" id="PF07719">
    <property type="entry name" value="TPR_2"/>
    <property type="match status" value="1"/>
</dbReference>
<reference evidence="5" key="2">
    <citation type="journal article" date="2023" name="Nat. Commun.">
        <title>Cultivation of marine bacteria of the SAR202 clade.</title>
        <authorList>
            <person name="Lim Y."/>
            <person name="Seo J.H."/>
            <person name="Giovannoni S.J."/>
            <person name="Kang I."/>
            <person name="Cho J.C."/>
        </authorList>
    </citation>
    <scope>NUCLEOTIDE SEQUENCE</scope>
    <source>
        <strain evidence="5">JH1073</strain>
    </source>
</reference>
<sequence>MVIQRQSFETPRSFKKIEEEAIEHALAGRWEEAVDVNIEGMNQDENNIGCLNRLAKAYLELSKYKDARSLLNRALEIDPHNRVATRQIERLSKLDNSGIARRTSGGTATNSALFISDPAVATVSELKKVTSAEILASISPGDKFKLVVDDTIMSVTTNGGEYVGTLEVRIATRLRKMISGGNKYEILAAKLTDSEVVVVVRETKRSDEQARIASFPSYLQKKIGDFDLDDPMEINDEIRMEDDMDEFAPAPVESESMKSIMRGEFGGAAEDSSLKF</sequence>
<dbReference type="InterPro" id="IPR011990">
    <property type="entry name" value="TPR-like_helical_dom_sf"/>
</dbReference>
<gene>
    <name evidence="4" type="ORF">GKO46_07300</name>
    <name evidence="5" type="ORF">GKO48_01305</name>
</gene>
<evidence type="ECO:0000256" key="1">
    <source>
        <dbReference type="ARBA" id="ARBA00022737"/>
    </source>
</evidence>
<dbReference type="PROSITE" id="PS50005">
    <property type="entry name" value="TPR"/>
    <property type="match status" value="1"/>
</dbReference>
<dbReference type="SUPFAM" id="SSF48452">
    <property type="entry name" value="TPR-like"/>
    <property type="match status" value="1"/>
</dbReference>
<dbReference type="EMBL" id="CP046147">
    <property type="protein sequence ID" value="WFG38298.1"/>
    <property type="molecule type" value="Genomic_DNA"/>
</dbReference>